<dbReference type="RefSeq" id="WP_147146830.1">
    <property type="nucleotide sequence ID" value="NZ_BKAJ01000018.1"/>
</dbReference>
<reference evidence="2 3" key="1">
    <citation type="submission" date="2019-07" db="EMBL/GenBank/DDBJ databases">
        <title>Whole genome shotgun sequence of Reyranella soli NBRC 108950.</title>
        <authorList>
            <person name="Hosoyama A."/>
            <person name="Uohara A."/>
            <person name="Ohji S."/>
            <person name="Ichikawa N."/>
        </authorList>
    </citation>
    <scope>NUCLEOTIDE SEQUENCE [LARGE SCALE GENOMIC DNA]</scope>
    <source>
        <strain evidence="2 3">NBRC 108950</strain>
    </source>
</reference>
<name>A0A512N4B0_9HYPH</name>
<comment type="caution">
    <text evidence="2">The sequence shown here is derived from an EMBL/GenBank/DDBJ whole genome shotgun (WGS) entry which is preliminary data.</text>
</comment>
<proteinExistence type="predicted"/>
<dbReference type="PANTHER" id="PTHR42889:SF1">
    <property type="entry name" value="BLR3681 PROTEIN"/>
    <property type="match status" value="1"/>
</dbReference>
<protein>
    <recommendedName>
        <fullName evidence="1">Amidohydrolase-related domain-containing protein</fullName>
    </recommendedName>
</protein>
<evidence type="ECO:0000313" key="2">
    <source>
        <dbReference type="EMBL" id="GEP53825.1"/>
    </source>
</evidence>
<dbReference type="InterPro" id="IPR006680">
    <property type="entry name" value="Amidohydro-rel"/>
</dbReference>
<dbReference type="Pfam" id="PF04909">
    <property type="entry name" value="Amidohydro_2"/>
    <property type="match status" value="1"/>
</dbReference>
<accession>A0A512N4B0</accession>
<dbReference type="GO" id="GO:0016787">
    <property type="term" value="F:hydrolase activity"/>
    <property type="evidence" value="ECO:0007669"/>
    <property type="project" value="InterPro"/>
</dbReference>
<organism evidence="2 3">
    <name type="scientific">Reyranella soli</name>
    <dbReference type="NCBI Taxonomy" id="1230389"/>
    <lineage>
        <taxon>Bacteria</taxon>
        <taxon>Pseudomonadati</taxon>
        <taxon>Pseudomonadota</taxon>
        <taxon>Alphaproteobacteria</taxon>
        <taxon>Hyphomicrobiales</taxon>
        <taxon>Reyranellaceae</taxon>
        <taxon>Reyranella</taxon>
    </lineage>
</organism>
<evidence type="ECO:0000259" key="1">
    <source>
        <dbReference type="Pfam" id="PF04909"/>
    </source>
</evidence>
<evidence type="ECO:0000313" key="3">
    <source>
        <dbReference type="Proteomes" id="UP000321058"/>
    </source>
</evidence>
<gene>
    <name evidence="2" type="ORF">RSO01_09910</name>
</gene>
<dbReference type="AlphaFoldDB" id="A0A512N4B0"/>
<dbReference type="InterPro" id="IPR032466">
    <property type="entry name" value="Metal_Hydrolase"/>
</dbReference>
<dbReference type="SUPFAM" id="SSF51556">
    <property type="entry name" value="Metallo-dependent hydrolases"/>
    <property type="match status" value="1"/>
</dbReference>
<sequence>MGIWLSEREQRLVAGAEEASAATPIPTQIVSNGEYLPPRQSATQKKVERRIVELADANAGRLGLSRRQFMRTSCGMAAAFVAMNEIYGGNVFQVTPAEAQQPELAQARQQGLAGQFIFDVQTHFVRDDFDHKELLGLAEFASQNWNPKLKVEGVTSLARYKFQNYVKEVFYDSDTSLALLSGAPFDDPTWWFLSNEQMAQARALINGFAGSRRLLSHALITPGQQGWMDEVDKAITVHKPESWKGYTIGDPLNPSKFPWRLDDEKLMYPFYDKAVKAGITTICIHKGLLPPDYEKAFAGVWEYATAADIGKAAKDWPQMKFVMYHACLRPAFELPDQAWTEFEQTGRIRWVSDLADIPQKFGVTNVYAELGTAFANSAVSHPKFCAAMVGTLIKGMGADHVLWGTDSVWYGSPQWQIEAMRRLEIPEDMRKKYGFAALGEANSMTKQMIFANNALAMYGIKLKAASNTKMPAYSEDRFAALKKEYALAAAEPSNLRYGYVRAD</sequence>
<dbReference type="PANTHER" id="PTHR42889">
    <property type="entry name" value="BLR3681 PROTEIN"/>
    <property type="match status" value="1"/>
</dbReference>
<keyword evidence="3" id="KW-1185">Reference proteome</keyword>
<dbReference type="EMBL" id="BKAJ01000018">
    <property type="protein sequence ID" value="GEP53825.1"/>
    <property type="molecule type" value="Genomic_DNA"/>
</dbReference>
<dbReference type="OrthoDB" id="7325417at2"/>
<dbReference type="Gene3D" id="3.20.20.140">
    <property type="entry name" value="Metal-dependent hydrolases"/>
    <property type="match status" value="1"/>
</dbReference>
<dbReference type="Proteomes" id="UP000321058">
    <property type="component" value="Unassembled WGS sequence"/>
</dbReference>
<feature type="domain" description="Amidohydrolase-related" evidence="1">
    <location>
        <begin position="255"/>
        <end position="460"/>
    </location>
</feature>